<dbReference type="SUPFAM" id="SSF51905">
    <property type="entry name" value="FAD/NAD(P)-binding domain"/>
    <property type="match status" value="1"/>
</dbReference>
<dbReference type="EMBL" id="JAJNDB010000001">
    <property type="protein sequence ID" value="MCD2193737.1"/>
    <property type="molecule type" value="Genomic_DNA"/>
</dbReference>
<keyword evidence="4" id="KW-0274">FAD</keyword>
<organism evidence="7 8">
    <name type="scientific">Actinomycetospora endophytica</name>
    <dbReference type="NCBI Taxonomy" id="2291215"/>
    <lineage>
        <taxon>Bacteria</taxon>
        <taxon>Bacillati</taxon>
        <taxon>Actinomycetota</taxon>
        <taxon>Actinomycetes</taxon>
        <taxon>Pseudonocardiales</taxon>
        <taxon>Pseudonocardiaceae</taxon>
        <taxon>Actinomycetospora</taxon>
    </lineage>
</organism>
<reference evidence="7 8" key="1">
    <citation type="submission" date="2021-11" db="EMBL/GenBank/DDBJ databases">
        <title>Draft genome sequence of Actinomycetospora sp. SF1 isolated from the rhizosphere soil.</title>
        <authorList>
            <person name="Duangmal K."/>
            <person name="Chantavorakit T."/>
        </authorList>
    </citation>
    <scope>NUCLEOTIDE SEQUENCE [LARGE SCALE GENOMIC DNA]</scope>
    <source>
        <strain evidence="7 8">TBRC 5722</strain>
    </source>
</reference>
<feature type="domain" description="FAD/NAD(P)-binding" evidence="6">
    <location>
        <begin position="4"/>
        <end position="296"/>
    </location>
</feature>
<dbReference type="InterPro" id="IPR023753">
    <property type="entry name" value="FAD/NAD-binding_dom"/>
</dbReference>
<dbReference type="Gene3D" id="3.50.50.60">
    <property type="entry name" value="FAD/NAD(P)-binding domain"/>
    <property type="match status" value="2"/>
</dbReference>
<protein>
    <submittedName>
        <fullName evidence="7">FAD-dependent oxidoreductase</fullName>
    </submittedName>
</protein>
<dbReference type="InterPro" id="IPR036188">
    <property type="entry name" value="FAD/NAD-bd_sf"/>
</dbReference>
<dbReference type="PANTHER" id="PTHR43014:SF2">
    <property type="entry name" value="MERCURIC REDUCTASE"/>
    <property type="match status" value="1"/>
</dbReference>
<sequence>MSHDLLVIGAGAGGLSAARAGVRARLATALVTDGPIGGDCTFTGCVPSKTLLAAAAAGASATDALARVRATVARVAATETPEALRDEGVDVVEGRARFAGPGALVLDDGRTLAAPRIVLATGATPLLPDLPGLAAADPLTTDTVFDLDGTPGSLIVLGAGPAGCELAQAFARLGTAVTLVDRADRVLPGLDADVSAVVADALRREGVDVRLGTGPADVEALGDGRLRLHDVEADRLLVVTGRRPATADLDLDRAGIGIGADGAVVINDHLATTTAGVFAVGDVAGTQHTHAADEMGRIAVANAGRPAWRRRRFRPHLVPRVVFTDPEVATIGLSESEAGPDAWVAEIPMSAVDRAVTAGREEGFVRLVAGPPPGTRRLTRDGLRKVGGGRLVGATIVAERAGEMIAEVGLAMRTGALTGRLAQTVHAYPTWSLAVRQAAAALATGASPGVTVRRAVR</sequence>
<dbReference type="SUPFAM" id="SSF55424">
    <property type="entry name" value="FAD/NAD-linked reductases, dimerisation (C-terminal) domain"/>
    <property type="match status" value="1"/>
</dbReference>
<comment type="cofactor">
    <cofactor evidence="1">
        <name>FAD</name>
        <dbReference type="ChEBI" id="CHEBI:57692"/>
    </cofactor>
</comment>
<name>A0ABS8P645_9PSEU</name>
<evidence type="ECO:0000259" key="5">
    <source>
        <dbReference type="Pfam" id="PF02852"/>
    </source>
</evidence>
<dbReference type="Gene3D" id="3.30.390.30">
    <property type="match status" value="1"/>
</dbReference>
<evidence type="ECO:0000256" key="1">
    <source>
        <dbReference type="ARBA" id="ARBA00001974"/>
    </source>
</evidence>
<dbReference type="InterPro" id="IPR001100">
    <property type="entry name" value="Pyr_nuc-diS_OxRdtase"/>
</dbReference>
<keyword evidence="8" id="KW-1185">Reference proteome</keyword>
<dbReference type="Proteomes" id="UP001199469">
    <property type="component" value="Unassembled WGS sequence"/>
</dbReference>
<dbReference type="Pfam" id="PF02852">
    <property type="entry name" value="Pyr_redox_dim"/>
    <property type="match status" value="2"/>
</dbReference>
<feature type="domain" description="Pyridine nucleotide-disulphide oxidoreductase dimerisation" evidence="5">
    <location>
        <begin position="389"/>
        <end position="438"/>
    </location>
</feature>
<gene>
    <name evidence="7" type="ORF">LQ327_10145</name>
</gene>
<dbReference type="PIRSF" id="PIRSF000350">
    <property type="entry name" value="Mercury_reductase_MerA"/>
    <property type="match status" value="1"/>
</dbReference>
<dbReference type="PRINTS" id="PR00411">
    <property type="entry name" value="PNDRDTASEI"/>
</dbReference>
<keyword evidence="3" id="KW-0285">Flavoprotein</keyword>
<dbReference type="RefSeq" id="WP_230732392.1">
    <property type="nucleotide sequence ID" value="NZ_JAJNDB010000001.1"/>
</dbReference>
<comment type="caution">
    <text evidence="7">The sequence shown here is derived from an EMBL/GenBank/DDBJ whole genome shotgun (WGS) entry which is preliminary data.</text>
</comment>
<dbReference type="PANTHER" id="PTHR43014">
    <property type="entry name" value="MERCURIC REDUCTASE"/>
    <property type="match status" value="1"/>
</dbReference>
<dbReference type="PRINTS" id="PR00368">
    <property type="entry name" value="FADPNR"/>
</dbReference>
<proteinExistence type="inferred from homology"/>
<evidence type="ECO:0000313" key="8">
    <source>
        <dbReference type="Proteomes" id="UP001199469"/>
    </source>
</evidence>
<evidence type="ECO:0000256" key="4">
    <source>
        <dbReference type="ARBA" id="ARBA00022827"/>
    </source>
</evidence>
<evidence type="ECO:0000259" key="6">
    <source>
        <dbReference type="Pfam" id="PF07992"/>
    </source>
</evidence>
<dbReference type="InterPro" id="IPR004099">
    <property type="entry name" value="Pyr_nucl-diS_OxRdtase_dimer"/>
</dbReference>
<feature type="domain" description="Pyridine nucleotide-disulphide oxidoreductase dimerisation" evidence="5">
    <location>
        <begin position="318"/>
        <end position="370"/>
    </location>
</feature>
<comment type="similarity">
    <text evidence="2">Belongs to the class-I pyridine nucleotide-disulfide oxidoreductase family.</text>
</comment>
<evidence type="ECO:0000256" key="2">
    <source>
        <dbReference type="ARBA" id="ARBA00007532"/>
    </source>
</evidence>
<dbReference type="InterPro" id="IPR016156">
    <property type="entry name" value="FAD/NAD-linked_Rdtase_dimer_sf"/>
</dbReference>
<accession>A0ABS8P645</accession>
<dbReference type="Pfam" id="PF07992">
    <property type="entry name" value="Pyr_redox_2"/>
    <property type="match status" value="1"/>
</dbReference>
<evidence type="ECO:0000256" key="3">
    <source>
        <dbReference type="ARBA" id="ARBA00022630"/>
    </source>
</evidence>
<evidence type="ECO:0000313" key="7">
    <source>
        <dbReference type="EMBL" id="MCD2193737.1"/>
    </source>
</evidence>